<evidence type="ECO:0000313" key="3">
    <source>
        <dbReference type="EMBL" id="TEB37986.1"/>
    </source>
</evidence>
<feature type="region of interest" description="Disordered" evidence="1">
    <location>
        <begin position="1"/>
        <end position="84"/>
    </location>
</feature>
<dbReference type="OrthoDB" id="2322499at2759"/>
<dbReference type="AlphaFoldDB" id="A0A4Y7TUY0"/>
<organism evidence="3 4">
    <name type="scientific">Coprinellus micaceus</name>
    <name type="common">Glistening ink-cap mushroom</name>
    <name type="synonym">Coprinus micaceus</name>
    <dbReference type="NCBI Taxonomy" id="71717"/>
    <lineage>
        <taxon>Eukaryota</taxon>
        <taxon>Fungi</taxon>
        <taxon>Dikarya</taxon>
        <taxon>Basidiomycota</taxon>
        <taxon>Agaricomycotina</taxon>
        <taxon>Agaricomycetes</taxon>
        <taxon>Agaricomycetidae</taxon>
        <taxon>Agaricales</taxon>
        <taxon>Agaricineae</taxon>
        <taxon>Psathyrellaceae</taxon>
        <taxon>Coprinellus</taxon>
    </lineage>
</organism>
<sequence length="733" mass="81670">MEGGKPLKSATEQSPAPGDPAATCAEGGGGTKKLPASTKKSGKGDIPSAPPVDDDQAPTTKGSTSTEKDESTEVPLDARRSSSRIAAAVRKRGPGSKTPVASQLEVVSPTASLKPSQVMKARPRFYGVTLEDLCRNVLKLPDDLAWEIFGWLPPLYLLALRDAGNRLGALLNDESPWQKSRMGMYDAPSPPEGAKEWDWARVLWGNKCDLCGSRSDSQEGVDFYVARRHCKNCKWLDTPRVIALPCAELEKHYPDQPTELFKYVHHSPLQTLLPLNNPNLKQFWHADVRSAIGAWEKHEGDIEAGEENAVEEFEKWKRNRKQEIASRKEMAKTYEVWKEKVTKMNQDTRVKHLKSRLRDLGFKQVDIDAVITVESLAEIRSPPVFLFKGSPSVTNAEWKRFRPLLEPLVEAEQAPRLRPHLSSTLSEQYLEHVLTRPPSQFGVYPPLQAFAGSAALAYLLPDDPTRKPTRSSQDLSPFLKELPKLVDRYWESKKHWVKQNLLELSPKGKGYGRAHELAKHVFVCPDYPSTATGRRKDVTVCFGWRSAVRHACLGEWDELAAGTRPPGLAQNYACHRPRRDNVLSSHAYELIDMVGEDPEKATVARMDEVNPYYVCETGVGGCRVYSWRGAIRHLLEDRNATFSPAPKGVAARARAAAASTREEASMWSCNHCFSNAGDLKTDTRAGIMKHLRTGHKISSPKVGKNYSLNQDLLHLCEGGYEERSGSAENTPSR</sequence>
<evidence type="ECO:0000313" key="4">
    <source>
        <dbReference type="Proteomes" id="UP000298030"/>
    </source>
</evidence>
<name>A0A4Y7TUY0_COPMI</name>
<feature type="domain" description="F-box" evidence="2">
    <location>
        <begin position="134"/>
        <end position="180"/>
    </location>
</feature>
<evidence type="ECO:0000256" key="1">
    <source>
        <dbReference type="SAM" id="MobiDB-lite"/>
    </source>
</evidence>
<dbReference type="STRING" id="71717.A0A4Y7TUY0"/>
<dbReference type="EMBL" id="QPFP01000003">
    <property type="protein sequence ID" value="TEB37986.1"/>
    <property type="molecule type" value="Genomic_DNA"/>
</dbReference>
<reference evidence="3 4" key="1">
    <citation type="journal article" date="2019" name="Nat. Ecol. Evol.">
        <title>Megaphylogeny resolves global patterns of mushroom evolution.</title>
        <authorList>
            <person name="Varga T."/>
            <person name="Krizsan K."/>
            <person name="Foldi C."/>
            <person name="Dima B."/>
            <person name="Sanchez-Garcia M."/>
            <person name="Sanchez-Ramirez S."/>
            <person name="Szollosi G.J."/>
            <person name="Szarkandi J.G."/>
            <person name="Papp V."/>
            <person name="Albert L."/>
            <person name="Andreopoulos W."/>
            <person name="Angelini C."/>
            <person name="Antonin V."/>
            <person name="Barry K.W."/>
            <person name="Bougher N.L."/>
            <person name="Buchanan P."/>
            <person name="Buyck B."/>
            <person name="Bense V."/>
            <person name="Catcheside P."/>
            <person name="Chovatia M."/>
            <person name="Cooper J."/>
            <person name="Damon W."/>
            <person name="Desjardin D."/>
            <person name="Finy P."/>
            <person name="Geml J."/>
            <person name="Haridas S."/>
            <person name="Hughes K."/>
            <person name="Justo A."/>
            <person name="Karasinski D."/>
            <person name="Kautmanova I."/>
            <person name="Kiss B."/>
            <person name="Kocsube S."/>
            <person name="Kotiranta H."/>
            <person name="LaButti K.M."/>
            <person name="Lechner B.E."/>
            <person name="Liimatainen K."/>
            <person name="Lipzen A."/>
            <person name="Lukacs Z."/>
            <person name="Mihaltcheva S."/>
            <person name="Morgado L.N."/>
            <person name="Niskanen T."/>
            <person name="Noordeloos M.E."/>
            <person name="Ohm R.A."/>
            <person name="Ortiz-Santana B."/>
            <person name="Ovrebo C."/>
            <person name="Racz N."/>
            <person name="Riley R."/>
            <person name="Savchenko A."/>
            <person name="Shiryaev A."/>
            <person name="Soop K."/>
            <person name="Spirin V."/>
            <person name="Szebenyi C."/>
            <person name="Tomsovsky M."/>
            <person name="Tulloss R.E."/>
            <person name="Uehling J."/>
            <person name="Grigoriev I.V."/>
            <person name="Vagvolgyi C."/>
            <person name="Papp T."/>
            <person name="Martin F.M."/>
            <person name="Miettinen O."/>
            <person name="Hibbett D.S."/>
            <person name="Nagy L.G."/>
        </authorList>
    </citation>
    <scope>NUCLEOTIDE SEQUENCE [LARGE SCALE GENOMIC DNA]</scope>
    <source>
        <strain evidence="3 4">FP101781</strain>
    </source>
</reference>
<accession>A0A4Y7TUY0</accession>
<protein>
    <recommendedName>
        <fullName evidence="2">F-box domain-containing protein</fullName>
    </recommendedName>
</protein>
<feature type="compositionally biased region" description="Basic and acidic residues" evidence="1">
    <location>
        <begin position="66"/>
        <end position="80"/>
    </location>
</feature>
<comment type="caution">
    <text evidence="3">The sequence shown here is derived from an EMBL/GenBank/DDBJ whole genome shotgun (WGS) entry which is preliminary data.</text>
</comment>
<keyword evidence="4" id="KW-1185">Reference proteome</keyword>
<evidence type="ECO:0000259" key="2">
    <source>
        <dbReference type="PROSITE" id="PS50181"/>
    </source>
</evidence>
<gene>
    <name evidence="3" type="ORF">FA13DRAFT_715397</name>
</gene>
<dbReference type="Proteomes" id="UP000298030">
    <property type="component" value="Unassembled WGS sequence"/>
</dbReference>
<proteinExistence type="predicted"/>
<dbReference type="PROSITE" id="PS50181">
    <property type="entry name" value="FBOX"/>
    <property type="match status" value="1"/>
</dbReference>
<dbReference type="InterPro" id="IPR001810">
    <property type="entry name" value="F-box_dom"/>
</dbReference>